<feature type="compositionally biased region" description="Basic residues" evidence="1">
    <location>
        <begin position="1"/>
        <end position="11"/>
    </location>
</feature>
<evidence type="ECO:0000313" key="3">
    <source>
        <dbReference type="Proteomes" id="UP000694542"/>
    </source>
</evidence>
<sequence length="53" mass="5785">CRPGPRRRRPLPHPAPGASARSGSLSFPGCATDLQMWARGIQQRMSPLSCCHQ</sequence>
<reference evidence="2" key="1">
    <citation type="submission" date="2018-10" db="EMBL/GenBank/DDBJ databases">
        <title>De novo assembly of a Great Dane genome.</title>
        <authorList>
            <person name="Kidd J.M."/>
            <person name="Pendleton A.L."/>
            <person name="Shen F."/>
            <person name="Emery S."/>
        </authorList>
    </citation>
    <scope>NUCLEOTIDE SEQUENCE [LARGE SCALE GENOMIC DNA]</scope>
    <source>
        <strain evidence="2">Great Dane</strain>
    </source>
</reference>
<accession>A0A8C0T566</accession>
<name>A0A8C0T566_CANLF</name>
<proteinExistence type="predicted"/>
<evidence type="ECO:0000313" key="2">
    <source>
        <dbReference type="Ensembl" id="ENSCAFP00040030556.1"/>
    </source>
</evidence>
<evidence type="ECO:0000256" key="1">
    <source>
        <dbReference type="SAM" id="MobiDB-lite"/>
    </source>
</evidence>
<dbReference type="Proteomes" id="UP000694542">
    <property type="component" value="Chromosome 7"/>
</dbReference>
<feature type="region of interest" description="Disordered" evidence="1">
    <location>
        <begin position="1"/>
        <end position="25"/>
    </location>
</feature>
<dbReference type="AlphaFoldDB" id="A0A8C0T566"/>
<dbReference type="Ensembl" id="ENSCAFT00040035097.1">
    <property type="protein sequence ID" value="ENSCAFP00040030556.1"/>
    <property type="gene ID" value="ENSCAFG00040018979.1"/>
</dbReference>
<protein>
    <submittedName>
        <fullName evidence="2">Uncharacterized protein</fullName>
    </submittedName>
</protein>
<reference evidence="2" key="2">
    <citation type="submission" date="2025-08" db="UniProtKB">
        <authorList>
            <consortium name="Ensembl"/>
        </authorList>
    </citation>
    <scope>IDENTIFICATION</scope>
</reference>
<organism evidence="2 3">
    <name type="scientific">Canis lupus familiaris</name>
    <name type="common">Dog</name>
    <name type="synonym">Canis familiaris</name>
    <dbReference type="NCBI Taxonomy" id="9615"/>
    <lineage>
        <taxon>Eukaryota</taxon>
        <taxon>Metazoa</taxon>
        <taxon>Chordata</taxon>
        <taxon>Craniata</taxon>
        <taxon>Vertebrata</taxon>
        <taxon>Euteleostomi</taxon>
        <taxon>Mammalia</taxon>
        <taxon>Eutheria</taxon>
        <taxon>Laurasiatheria</taxon>
        <taxon>Carnivora</taxon>
        <taxon>Caniformia</taxon>
        <taxon>Canidae</taxon>
        <taxon>Canis</taxon>
    </lineage>
</organism>